<comment type="caution">
    <text evidence="3">The sequence shown here is derived from an EMBL/GenBank/DDBJ whole genome shotgun (WGS) entry which is preliminary data.</text>
</comment>
<accession>A0A7X2G5F3</accession>
<dbReference type="Pfam" id="PF13274">
    <property type="entry name" value="SocA_Panacea"/>
    <property type="match status" value="1"/>
</dbReference>
<evidence type="ECO:0000313" key="3">
    <source>
        <dbReference type="EMBL" id="MRH80977.1"/>
    </source>
</evidence>
<gene>
    <name evidence="3" type="ORF">GIX77_09415</name>
</gene>
<evidence type="ECO:0000313" key="4">
    <source>
        <dbReference type="Proteomes" id="UP000470878"/>
    </source>
</evidence>
<name>A0A7X2G5F3_LIMRT</name>
<dbReference type="RefSeq" id="WP_153703565.1">
    <property type="nucleotide sequence ID" value="NZ_WJMX01000021.1"/>
</dbReference>
<feature type="compositionally biased region" description="Polar residues" evidence="1">
    <location>
        <begin position="194"/>
        <end position="207"/>
    </location>
</feature>
<dbReference type="InterPro" id="IPR025272">
    <property type="entry name" value="SocA_Panacea"/>
</dbReference>
<organism evidence="3 4">
    <name type="scientific">Limosilactobacillus reuteri</name>
    <name type="common">Lactobacillus reuteri</name>
    <dbReference type="NCBI Taxonomy" id="1598"/>
    <lineage>
        <taxon>Bacteria</taxon>
        <taxon>Bacillati</taxon>
        <taxon>Bacillota</taxon>
        <taxon>Bacilli</taxon>
        <taxon>Lactobacillales</taxon>
        <taxon>Lactobacillaceae</taxon>
        <taxon>Limosilactobacillus</taxon>
    </lineage>
</organism>
<proteinExistence type="predicted"/>
<evidence type="ECO:0000256" key="1">
    <source>
        <dbReference type="SAM" id="MobiDB-lite"/>
    </source>
</evidence>
<feature type="region of interest" description="Disordered" evidence="1">
    <location>
        <begin position="194"/>
        <end position="215"/>
    </location>
</feature>
<dbReference type="AlphaFoldDB" id="A0A7X2G5F3"/>
<dbReference type="EMBL" id="WJMX01000021">
    <property type="protein sequence ID" value="MRH80977.1"/>
    <property type="molecule type" value="Genomic_DNA"/>
</dbReference>
<feature type="domain" description="Antitoxin SocA-like Panacea" evidence="2">
    <location>
        <begin position="109"/>
        <end position="187"/>
    </location>
</feature>
<reference evidence="3 4" key="1">
    <citation type="submission" date="2019-11" db="EMBL/GenBank/DDBJ databases">
        <title>Draft genome sequence of 12 host-associated Lactobacillus reuteri rodent strains.</title>
        <authorList>
            <person name="Zhang S."/>
            <person name="Ozcam M."/>
            <person name="Van Pijkeren J.P."/>
        </authorList>
    </citation>
    <scope>NUCLEOTIDE SEQUENCE [LARGE SCALE GENOMIC DNA]</scope>
    <source>
        <strain evidence="3 4">CR</strain>
    </source>
</reference>
<evidence type="ECO:0000259" key="2">
    <source>
        <dbReference type="Pfam" id="PF13274"/>
    </source>
</evidence>
<dbReference type="Proteomes" id="UP000470878">
    <property type="component" value="Unassembled WGS sequence"/>
</dbReference>
<sequence length="236" mass="27788">MIQLVELVTVDNEDLAYHYGSDNIDEVFEHEKFFNELIKDIPLSFSSHIFATEDASFDSLCEKDPYFKQFLAYHDLKFFIKKVKEKSQLTDEEVAGYLKTQFNLHAFPLQKVLYYSYADYLESKGHRLFLASFQAFAHGPVDRKVWRKVQDNLKELQEKNYDFIQKAALNPSIKEFIDNSVKKYANFFDSGQQFENSDQNPTYNNGTPWDRAHSKGRNTLLSDDDIKKYHYLEQIP</sequence>
<protein>
    <submittedName>
        <fullName evidence="3">DUF4065 domain-containing protein</fullName>
    </submittedName>
</protein>